<dbReference type="PANTHER" id="PTHR10361:SF30">
    <property type="entry name" value="SODIUM_METABOLITE COTRANSPORTER BASS6, CHLOROPLASTIC-RELATED"/>
    <property type="match status" value="1"/>
</dbReference>
<feature type="transmembrane region" description="Helical" evidence="6">
    <location>
        <begin position="274"/>
        <end position="294"/>
    </location>
</feature>
<sequence length="347" mass="35914">MAHTPLHTFTFVSAGSRAGLLQRTAALLAKSNDALPYAVVASALLALVWPQVFSWFTPKMYAPALGFLMFAVGVNLNLSAFVEPLLVGQVCQWVIKPLIATLVALSFRPLLRMPPAVGTGLILVGCVSGAQLSNYATFLAHPEQAPLSIVLTALSTACGVVLTPLLALLLLGTRIPIDAVGMATSIAQIVLVPVTAGLACNRFVPGLVRQARPVLASASLVDTCACVGASLASNAAAARSPLGLKVLLPVLVLHGTAFVAGFQLASRTLKPSVPLARCLCLVTGMQSSLLALLLASKFFAEPLVRLPCGISVIVMTLGGFGLVLWWKGRPPALEVPQVPAAPVAAAP</sequence>
<evidence type="ECO:0000256" key="5">
    <source>
        <dbReference type="ARBA" id="ARBA00023136"/>
    </source>
</evidence>
<proteinExistence type="inferred from homology"/>
<accession>A0AAW1NSL4</accession>
<keyword evidence="5 6" id="KW-0472">Membrane</keyword>
<gene>
    <name evidence="7" type="ORF">WJX73_005772</name>
</gene>
<evidence type="ECO:0000256" key="1">
    <source>
        <dbReference type="ARBA" id="ARBA00004141"/>
    </source>
</evidence>
<feature type="transmembrane region" description="Helical" evidence="6">
    <location>
        <begin position="60"/>
        <end position="80"/>
    </location>
</feature>
<evidence type="ECO:0000256" key="6">
    <source>
        <dbReference type="SAM" id="Phobius"/>
    </source>
</evidence>
<dbReference type="Pfam" id="PF01758">
    <property type="entry name" value="SBF"/>
    <property type="match status" value="1"/>
</dbReference>
<dbReference type="AlphaFoldDB" id="A0AAW1NSL4"/>
<feature type="transmembrane region" description="Helical" evidence="6">
    <location>
        <begin position="34"/>
        <end position="53"/>
    </location>
</feature>
<feature type="transmembrane region" description="Helical" evidence="6">
    <location>
        <begin position="117"/>
        <end position="137"/>
    </location>
</feature>
<dbReference type="InterPro" id="IPR004710">
    <property type="entry name" value="Bilac:Na_transpt"/>
</dbReference>
<comment type="similarity">
    <text evidence="2">Belongs to the bile acid:sodium symporter (BASS) (TC 2.A.28) family.</text>
</comment>
<evidence type="ECO:0000256" key="4">
    <source>
        <dbReference type="ARBA" id="ARBA00022989"/>
    </source>
</evidence>
<feature type="transmembrane region" description="Helical" evidence="6">
    <location>
        <begin position="306"/>
        <end position="326"/>
    </location>
</feature>
<evidence type="ECO:0000256" key="2">
    <source>
        <dbReference type="ARBA" id="ARBA00006528"/>
    </source>
</evidence>
<evidence type="ECO:0000313" key="7">
    <source>
        <dbReference type="EMBL" id="KAK9797443.1"/>
    </source>
</evidence>
<comment type="subcellular location">
    <subcellularLocation>
        <location evidence="1">Membrane</location>
        <topology evidence="1">Multi-pass membrane protein</topology>
    </subcellularLocation>
</comment>
<dbReference type="PANTHER" id="PTHR10361">
    <property type="entry name" value="SODIUM-BILE ACID COTRANSPORTER"/>
    <property type="match status" value="1"/>
</dbReference>
<feature type="transmembrane region" description="Helical" evidence="6">
    <location>
        <begin position="86"/>
        <end position="105"/>
    </location>
</feature>
<protein>
    <submittedName>
        <fullName evidence="7">Uncharacterized protein</fullName>
    </submittedName>
</protein>
<reference evidence="7 8" key="1">
    <citation type="journal article" date="2024" name="Nat. Commun.">
        <title>Phylogenomics reveals the evolutionary origins of lichenization in chlorophyte algae.</title>
        <authorList>
            <person name="Puginier C."/>
            <person name="Libourel C."/>
            <person name="Otte J."/>
            <person name="Skaloud P."/>
            <person name="Haon M."/>
            <person name="Grisel S."/>
            <person name="Petersen M."/>
            <person name="Berrin J.G."/>
            <person name="Delaux P.M."/>
            <person name="Dal Grande F."/>
            <person name="Keller J."/>
        </authorList>
    </citation>
    <scope>NUCLEOTIDE SEQUENCE [LARGE SCALE GENOMIC DNA]</scope>
    <source>
        <strain evidence="7 8">SAG 2036</strain>
    </source>
</reference>
<evidence type="ECO:0000256" key="3">
    <source>
        <dbReference type="ARBA" id="ARBA00022692"/>
    </source>
</evidence>
<feature type="transmembrane region" description="Helical" evidence="6">
    <location>
        <begin position="244"/>
        <end position="262"/>
    </location>
</feature>
<dbReference type="InterPro" id="IPR038770">
    <property type="entry name" value="Na+/solute_symporter_sf"/>
</dbReference>
<dbReference type="Proteomes" id="UP001465755">
    <property type="component" value="Unassembled WGS sequence"/>
</dbReference>
<keyword evidence="8" id="KW-1185">Reference proteome</keyword>
<evidence type="ECO:0000313" key="8">
    <source>
        <dbReference type="Proteomes" id="UP001465755"/>
    </source>
</evidence>
<organism evidence="7 8">
    <name type="scientific">Symbiochloris irregularis</name>
    <dbReference type="NCBI Taxonomy" id="706552"/>
    <lineage>
        <taxon>Eukaryota</taxon>
        <taxon>Viridiplantae</taxon>
        <taxon>Chlorophyta</taxon>
        <taxon>core chlorophytes</taxon>
        <taxon>Trebouxiophyceae</taxon>
        <taxon>Trebouxiales</taxon>
        <taxon>Trebouxiaceae</taxon>
        <taxon>Symbiochloris</taxon>
    </lineage>
</organism>
<name>A0AAW1NSL4_9CHLO</name>
<comment type="caution">
    <text evidence="7">The sequence shown here is derived from an EMBL/GenBank/DDBJ whole genome shotgun (WGS) entry which is preliminary data.</text>
</comment>
<dbReference type="GO" id="GO:0009941">
    <property type="term" value="C:chloroplast envelope"/>
    <property type="evidence" value="ECO:0007669"/>
    <property type="project" value="UniProtKB-ARBA"/>
</dbReference>
<keyword evidence="4 6" id="KW-1133">Transmembrane helix</keyword>
<feature type="transmembrane region" description="Helical" evidence="6">
    <location>
        <begin position="149"/>
        <end position="172"/>
    </location>
</feature>
<dbReference type="GO" id="GO:0016020">
    <property type="term" value="C:membrane"/>
    <property type="evidence" value="ECO:0007669"/>
    <property type="project" value="UniProtKB-SubCell"/>
</dbReference>
<keyword evidence="3 6" id="KW-0812">Transmembrane</keyword>
<dbReference type="Gene3D" id="1.20.1530.20">
    <property type="match status" value="1"/>
</dbReference>
<dbReference type="InterPro" id="IPR002657">
    <property type="entry name" value="BilAc:Na_symport/Acr3"/>
</dbReference>
<dbReference type="EMBL" id="JALJOQ010000106">
    <property type="protein sequence ID" value="KAK9797443.1"/>
    <property type="molecule type" value="Genomic_DNA"/>
</dbReference>